<organism evidence="2 3">
    <name type="scientific">Armillaria tabescens</name>
    <name type="common">Ringless honey mushroom</name>
    <name type="synonym">Agaricus tabescens</name>
    <dbReference type="NCBI Taxonomy" id="1929756"/>
    <lineage>
        <taxon>Eukaryota</taxon>
        <taxon>Fungi</taxon>
        <taxon>Dikarya</taxon>
        <taxon>Basidiomycota</taxon>
        <taxon>Agaricomycotina</taxon>
        <taxon>Agaricomycetes</taxon>
        <taxon>Agaricomycetidae</taxon>
        <taxon>Agaricales</taxon>
        <taxon>Marasmiineae</taxon>
        <taxon>Physalacriaceae</taxon>
        <taxon>Desarmillaria</taxon>
    </lineage>
</organism>
<keyword evidence="3" id="KW-1185">Reference proteome</keyword>
<keyword evidence="1" id="KW-1133">Transmembrane helix</keyword>
<dbReference type="AlphaFoldDB" id="A0AA39T6I7"/>
<dbReference type="GeneID" id="85362814"/>
<comment type="caution">
    <text evidence="2">The sequence shown here is derived from an EMBL/GenBank/DDBJ whole genome shotgun (WGS) entry which is preliminary data.</text>
</comment>
<dbReference type="RefSeq" id="XP_060338166.1">
    <property type="nucleotide sequence ID" value="XM_060479266.1"/>
</dbReference>
<sequence>MALPSSFRDIPIGSPVYNLLCKHDTGHGSFITHLDRMPIPMKAGIFLIPFTFNAIMAILIAWRARSASTHYDILAILFAGELMPKYKPGPPSSWFWFCMNIIIDYCVYQFMLPVVKNRASLNKLPPDEFQLAYTQSIFQAINPNFLQTNVGYNTRIGFWSVEYEAPMSAYQLVEDGVVDLDYWDVSVYQRDSTGWKVWEVVKSNGADGSGWNRTMQIFMGKLEAMDKSDLAEKFKAMLQTYTNLPDRILTPEGIRPVEELFKNENLDFVVLWNEGLREASSVADA</sequence>
<gene>
    <name evidence="2" type="ORF">EV420DRAFT_1684629</name>
</gene>
<dbReference type="EMBL" id="JAUEPS010000002">
    <property type="protein sequence ID" value="KAK0467891.1"/>
    <property type="molecule type" value="Genomic_DNA"/>
</dbReference>
<protein>
    <submittedName>
        <fullName evidence="2">Uncharacterized protein</fullName>
    </submittedName>
</protein>
<accession>A0AA39T6I7</accession>
<dbReference type="Proteomes" id="UP001175211">
    <property type="component" value="Unassembled WGS sequence"/>
</dbReference>
<evidence type="ECO:0000313" key="3">
    <source>
        <dbReference type="Proteomes" id="UP001175211"/>
    </source>
</evidence>
<proteinExistence type="predicted"/>
<evidence type="ECO:0000313" key="2">
    <source>
        <dbReference type="EMBL" id="KAK0467891.1"/>
    </source>
</evidence>
<feature type="transmembrane region" description="Helical" evidence="1">
    <location>
        <begin position="94"/>
        <end position="115"/>
    </location>
</feature>
<name>A0AA39T6I7_ARMTA</name>
<reference evidence="2" key="1">
    <citation type="submission" date="2023-06" db="EMBL/GenBank/DDBJ databases">
        <authorList>
            <consortium name="Lawrence Berkeley National Laboratory"/>
            <person name="Ahrendt S."/>
            <person name="Sahu N."/>
            <person name="Indic B."/>
            <person name="Wong-Bajracharya J."/>
            <person name="Merenyi Z."/>
            <person name="Ke H.-M."/>
            <person name="Monk M."/>
            <person name="Kocsube S."/>
            <person name="Drula E."/>
            <person name="Lipzen A."/>
            <person name="Balint B."/>
            <person name="Henrissat B."/>
            <person name="Andreopoulos B."/>
            <person name="Martin F.M."/>
            <person name="Harder C.B."/>
            <person name="Rigling D."/>
            <person name="Ford K.L."/>
            <person name="Foster G.D."/>
            <person name="Pangilinan J."/>
            <person name="Papanicolaou A."/>
            <person name="Barry K."/>
            <person name="LaButti K."/>
            <person name="Viragh M."/>
            <person name="Koriabine M."/>
            <person name="Yan M."/>
            <person name="Riley R."/>
            <person name="Champramary S."/>
            <person name="Plett K.L."/>
            <person name="Tsai I.J."/>
            <person name="Slot J."/>
            <person name="Sipos G."/>
            <person name="Plett J."/>
            <person name="Nagy L.G."/>
            <person name="Grigoriev I.V."/>
        </authorList>
    </citation>
    <scope>NUCLEOTIDE SEQUENCE</scope>
    <source>
        <strain evidence="2">CCBAS 213</strain>
    </source>
</reference>
<feature type="transmembrane region" description="Helical" evidence="1">
    <location>
        <begin position="43"/>
        <end position="62"/>
    </location>
</feature>
<keyword evidence="1" id="KW-0812">Transmembrane</keyword>
<keyword evidence="1" id="KW-0472">Membrane</keyword>
<evidence type="ECO:0000256" key="1">
    <source>
        <dbReference type="SAM" id="Phobius"/>
    </source>
</evidence>